<feature type="transmembrane region" description="Helical" evidence="5">
    <location>
        <begin position="53"/>
        <end position="73"/>
    </location>
</feature>
<dbReference type="RefSeq" id="WP_108687456.1">
    <property type="nucleotide sequence ID" value="NZ_QCYK01000002.1"/>
</dbReference>
<comment type="subcellular location">
    <subcellularLocation>
        <location evidence="1">Membrane</location>
        <topology evidence="1">Multi-pass membrane protein</topology>
    </subcellularLocation>
</comment>
<evidence type="ECO:0000313" key="8">
    <source>
        <dbReference type="Proteomes" id="UP000244450"/>
    </source>
</evidence>
<feature type="domain" description="ABC-2 type transporter transmembrane" evidence="6">
    <location>
        <begin position="11"/>
        <end position="202"/>
    </location>
</feature>
<feature type="transmembrane region" description="Helical" evidence="5">
    <location>
        <begin position="104"/>
        <end position="125"/>
    </location>
</feature>
<evidence type="ECO:0000256" key="2">
    <source>
        <dbReference type="ARBA" id="ARBA00022692"/>
    </source>
</evidence>
<dbReference type="Pfam" id="PF01061">
    <property type="entry name" value="ABC2_membrane"/>
    <property type="match status" value="1"/>
</dbReference>
<dbReference type="Proteomes" id="UP000244450">
    <property type="component" value="Unassembled WGS sequence"/>
</dbReference>
<evidence type="ECO:0000256" key="1">
    <source>
        <dbReference type="ARBA" id="ARBA00004141"/>
    </source>
</evidence>
<evidence type="ECO:0000256" key="5">
    <source>
        <dbReference type="SAM" id="Phobius"/>
    </source>
</evidence>
<dbReference type="GO" id="GO:0140359">
    <property type="term" value="F:ABC-type transporter activity"/>
    <property type="evidence" value="ECO:0007669"/>
    <property type="project" value="InterPro"/>
</dbReference>
<protein>
    <recommendedName>
        <fullName evidence="6">ABC-2 type transporter transmembrane domain-containing protein</fullName>
    </recommendedName>
</protein>
<gene>
    <name evidence="7" type="ORF">DCC81_15190</name>
</gene>
<organism evidence="7 8">
    <name type="scientific">Chitinophaga parva</name>
    <dbReference type="NCBI Taxonomy" id="2169414"/>
    <lineage>
        <taxon>Bacteria</taxon>
        <taxon>Pseudomonadati</taxon>
        <taxon>Bacteroidota</taxon>
        <taxon>Chitinophagia</taxon>
        <taxon>Chitinophagales</taxon>
        <taxon>Chitinophagaceae</taxon>
        <taxon>Chitinophaga</taxon>
    </lineage>
</organism>
<reference evidence="7 8" key="1">
    <citation type="submission" date="2018-04" db="EMBL/GenBank/DDBJ databases">
        <title>Chitinophaga fuyangensis sp. nov., isolated from soil in a chemical factory.</title>
        <authorList>
            <person name="Chen K."/>
        </authorList>
    </citation>
    <scope>NUCLEOTIDE SEQUENCE [LARGE SCALE GENOMIC DNA]</scope>
    <source>
        <strain evidence="7 8">LY-1</strain>
    </source>
</reference>
<feature type="transmembrane region" description="Helical" evidence="5">
    <location>
        <begin position="223"/>
        <end position="241"/>
    </location>
</feature>
<evidence type="ECO:0000313" key="7">
    <source>
        <dbReference type="EMBL" id="PUZ25616.1"/>
    </source>
</evidence>
<feature type="transmembrane region" description="Helical" evidence="5">
    <location>
        <begin position="137"/>
        <end position="160"/>
    </location>
</feature>
<sequence length="249" mass="27645">MQTSIPSTATALKSLLRADLTTQWRNRRSMILILLVPVIILYSWRPLVDKFGAAYILSSAITIGLVAIGLMGYSNSIARDREKGVFQRLRVAPVPRWSIMVSRLLVQLAMILLLVVFVYVGGYYFDHVTISASGYVVTLFTALISGALYLSIGQIIVGMLKNPETVNATSRMVYFIFIFVGMLGQFGQLGEQVKTITEWSPYGVVRNILAGGMDISHWTHDTTLALLATIGYTIVFAVIGIRNFKWSIK</sequence>
<dbReference type="AlphaFoldDB" id="A0A2T7BH54"/>
<dbReference type="InterPro" id="IPR000412">
    <property type="entry name" value="ABC_2_transport"/>
</dbReference>
<keyword evidence="3 5" id="KW-1133">Transmembrane helix</keyword>
<evidence type="ECO:0000259" key="6">
    <source>
        <dbReference type="Pfam" id="PF01061"/>
    </source>
</evidence>
<dbReference type="InterPro" id="IPR013525">
    <property type="entry name" value="ABC2_TM"/>
</dbReference>
<comment type="caution">
    <text evidence="7">The sequence shown here is derived from an EMBL/GenBank/DDBJ whole genome shotgun (WGS) entry which is preliminary data.</text>
</comment>
<dbReference type="PANTHER" id="PTHR43027">
    <property type="entry name" value="DOXORUBICIN RESISTANCE ABC TRANSPORTER PERMEASE PROTEIN DRRC-RELATED"/>
    <property type="match status" value="1"/>
</dbReference>
<feature type="transmembrane region" description="Helical" evidence="5">
    <location>
        <begin position="172"/>
        <end position="190"/>
    </location>
</feature>
<dbReference type="PIRSF" id="PIRSF006648">
    <property type="entry name" value="DrrB"/>
    <property type="match status" value="1"/>
</dbReference>
<accession>A0A2T7BH54</accession>
<dbReference type="PANTHER" id="PTHR43027:SF1">
    <property type="entry name" value="DOXORUBICIN RESISTANCE ABC TRANSPORTER PERMEASE PROTEIN DRRC-RELATED"/>
    <property type="match status" value="1"/>
</dbReference>
<dbReference type="OrthoDB" id="5116867at2"/>
<keyword evidence="2 5" id="KW-0812">Transmembrane</keyword>
<feature type="transmembrane region" description="Helical" evidence="5">
    <location>
        <begin position="30"/>
        <end position="47"/>
    </location>
</feature>
<keyword evidence="8" id="KW-1185">Reference proteome</keyword>
<keyword evidence="4 5" id="KW-0472">Membrane</keyword>
<proteinExistence type="predicted"/>
<evidence type="ECO:0000256" key="4">
    <source>
        <dbReference type="ARBA" id="ARBA00023136"/>
    </source>
</evidence>
<dbReference type="InterPro" id="IPR052902">
    <property type="entry name" value="ABC-2_transporter"/>
</dbReference>
<evidence type="ECO:0000256" key="3">
    <source>
        <dbReference type="ARBA" id="ARBA00022989"/>
    </source>
</evidence>
<dbReference type="EMBL" id="QCYK01000002">
    <property type="protein sequence ID" value="PUZ25616.1"/>
    <property type="molecule type" value="Genomic_DNA"/>
</dbReference>
<name>A0A2T7BH54_9BACT</name>
<dbReference type="GO" id="GO:0043190">
    <property type="term" value="C:ATP-binding cassette (ABC) transporter complex"/>
    <property type="evidence" value="ECO:0007669"/>
    <property type="project" value="InterPro"/>
</dbReference>